<name>A0A0X1U959_ANAPI</name>
<feature type="transmembrane region" description="Helical" evidence="1">
    <location>
        <begin position="104"/>
        <end position="126"/>
    </location>
</feature>
<gene>
    <name evidence="2" type="ORF">CPRO_18800</name>
    <name evidence="3" type="ORF">SAMN02745151_01479</name>
</gene>
<keyword evidence="1" id="KW-1133">Transmembrane helix</keyword>
<proteinExistence type="predicted"/>
<keyword evidence="4" id="KW-1185">Reference proteome</keyword>
<dbReference type="KEGG" id="cpro:CPRO_18800"/>
<evidence type="ECO:0000313" key="5">
    <source>
        <dbReference type="Proteomes" id="UP000184204"/>
    </source>
</evidence>
<organism evidence="3 5">
    <name type="scientific">Anaerotignum propionicum DSM 1682</name>
    <dbReference type="NCBI Taxonomy" id="991789"/>
    <lineage>
        <taxon>Bacteria</taxon>
        <taxon>Bacillati</taxon>
        <taxon>Bacillota</taxon>
        <taxon>Clostridia</taxon>
        <taxon>Lachnospirales</taxon>
        <taxon>Anaerotignaceae</taxon>
        <taxon>Anaerotignum</taxon>
    </lineage>
</organism>
<dbReference type="EMBL" id="FQUA01000005">
    <property type="protein sequence ID" value="SHE69035.1"/>
    <property type="molecule type" value="Genomic_DNA"/>
</dbReference>
<reference evidence="3" key="3">
    <citation type="submission" date="2016-11" db="EMBL/GenBank/DDBJ databases">
        <authorList>
            <person name="Varghese N."/>
            <person name="Submissions S."/>
        </authorList>
    </citation>
    <scope>NUCLEOTIDE SEQUENCE</scope>
    <source>
        <strain evidence="3">DSM 1682</strain>
    </source>
</reference>
<dbReference type="RefSeq" id="WP_066050741.1">
    <property type="nucleotide sequence ID" value="NZ_CP014223.1"/>
</dbReference>
<accession>A0A0X1U959</accession>
<reference evidence="5" key="4">
    <citation type="submission" date="2016-11" db="EMBL/GenBank/DDBJ databases">
        <authorList>
            <person name="Jaros S."/>
            <person name="Januszkiewicz K."/>
            <person name="Wedrychowicz H."/>
        </authorList>
    </citation>
    <scope>NUCLEOTIDE SEQUENCE [LARGE SCALE GENOMIC DNA]</scope>
    <source>
        <strain evidence="5">DSM 1682</strain>
    </source>
</reference>
<feature type="transmembrane region" description="Helical" evidence="1">
    <location>
        <begin position="74"/>
        <end position="92"/>
    </location>
</feature>
<sequence length="131" mass="14829">MEQINNLSKVVNKNRKLFWTIIITYIAIFVGCAAFPIFPQYTGYSNIILHLANAVYITPLMLVALLGKGEAIKAYSVSFISLLIGMICRYLIEFGEVSNSVNFTIANIVSFLVILPLIYTLTYYLYSRKIN</sequence>
<evidence type="ECO:0000313" key="4">
    <source>
        <dbReference type="Proteomes" id="UP000068026"/>
    </source>
</evidence>
<feature type="transmembrane region" description="Helical" evidence="1">
    <location>
        <begin position="44"/>
        <end position="67"/>
    </location>
</feature>
<evidence type="ECO:0000313" key="3">
    <source>
        <dbReference type="EMBL" id="SHE69035.1"/>
    </source>
</evidence>
<keyword evidence="1" id="KW-0472">Membrane</keyword>
<keyword evidence="1" id="KW-0812">Transmembrane</keyword>
<feature type="transmembrane region" description="Helical" evidence="1">
    <location>
        <begin position="17"/>
        <end position="38"/>
    </location>
</feature>
<dbReference type="AlphaFoldDB" id="A0A0X1U959"/>
<dbReference type="OrthoDB" id="2068515at2"/>
<evidence type="ECO:0000313" key="2">
    <source>
        <dbReference type="EMBL" id="AMJ41462.1"/>
    </source>
</evidence>
<protein>
    <submittedName>
        <fullName evidence="3">Uncharacterized protein</fullName>
    </submittedName>
</protein>
<dbReference type="Proteomes" id="UP000068026">
    <property type="component" value="Chromosome"/>
</dbReference>
<evidence type="ECO:0000256" key="1">
    <source>
        <dbReference type="SAM" id="Phobius"/>
    </source>
</evidence>
<reference evidence="4" key="2">
    <citation type="submission" date="2016-01" db="EMBL/GenBank/DDBJ databases">
        <authorList>
            <person name="Poehlein A."/>
            <person name="Schlien K."/>
            <person name="Gottschalk G."/>
            <person name="Buckel W."/>
            <person name="Daniel R."/>
        </authorList>
    </citation>
    <scope>NUCLEOTIDE SEQUENCE [LARGE SCALE GENOMIC DNA]</scope>
    <source>
        <strain evidence="4">X2</strain>
    </source>
</reference>
<reference evidence="2 4" key="1">
    <citation type="journal article" date="2016" name="Genome Announc.">
        <title>Complete Genome Sequence of the Amino Acid-Fermenting Clostridium propionicum X2 (DSM 1682).</title>
        <authorList>
            <person name="Poehlein A."/>
            <person name="Schlien K."/>
            <person name="Chowdhury N.P."/>
            <person name="Gottschalk G."/>
            <person name="Buckel W."/>
            <person name="Daniel R."/>
        </authorList>
    </citation>
    <scope>NUCLEOTIDE SEQUENCE [LARGE SCALE GENOMIC DNA]</scope>
    <source>
        <strain evidence="2 4">X2</strain>
    </source>
</reference>
<dbReference type="Proteomes" id="UP000184204">
    <property type="component" value="Unassembled WGS sequence"/>
</dbReference>
<dbReference type="EMBL" id="CP014223">
    <property type="protein sequence ID" value="AMJ41462.1"/>
    <property type="molecule type" value="Genomic_DNA"/>
</dbReference>